<comment type="subcellular location">
    <subcellularLocation>
        <location evidence="1">Membrane</location>
        <topology evidence="1">Multi-pass membrane protein</topology>
    </subcellularLocation>
</comment>
<keyword evidence="4 5" id="KW-0472">Membrane</keyword>
<organism evidence="7 8">
    <name type="scientific">Eiseniibacteriota bacterium</name>
    <dbReference type="NCBI Taxonomy" id="2212470"/>
    <lineage>
        <taxon>Bacteria</taxon>
        <taxon>Candidatus Eiseniibacteriota</taxon>
    </lineage>
</organism>
<dbReference type="GO" id="GO:0016020">
    <property type="term" value="C:membrane"/>
    <property type="evidence" value="ECO:0007669"/>
    <property type="project" value="UniProtKB-SubCell"/>
</dbReference>
<feature type="domain" description="ABC-2 type transporter transmembrane" evidence="6">
    <location>
        <begin position="19"/>
        <end position="224"/>
    </location>
</feature>
<feature type="transmembrane region" description="Helical" evidence="5">
    <location>
        <begin position="121"/>
        <end position="138"/>
    </location>
</feature>
<reference evidence="7 8" key="1">
    <citation type="journal article" date="2019" name="Nat. Microbiol.">
        <title>Mediterranean grassland soil C-N compound turnover is dependent on rainfall and depth, and is mediated by genomically divergent microorganisms.</title>
        <authorList>
            <person name="Diamond S."/>
            <person name="Andeer P.F."/>
            <person name="Li Z."/>
            <person name="Crits-Christoph A."/>
            <person name="Burstein D."/>
            <person name="Anantharaman K."/>
            <person name="Lane K.R."/>
            <person name="Thomas B.C."/>
            <person name="Pan C."/>
            <person name="Northen T.R."/>
            <person name="Banfield J.F."/>
        </authorList>
    </citation>
    <scope>NUCLEOTIDE SEQUENCE [LARGE SCALE GENOMIC DNA]</scope>
    <source>
        <strain evidence="7">WS_9</strain>
    </source>
</reference>
<dbReference type="Pfam" id="PF01061">
    <property type="entry name" value="ABC2_membrane"/>
    <property type="match status" value="1"/>
</dbReference>
<proteinExistence type="predicted"/>
<feature type="transmembrane region" description="Helical" evidence="5">
    <location>
        <begin position="186"/>
        <end position="205"/>
    </location>
</feature>
<evidence type="ECO:0000256" key="3">
    <source>
        <dbReference type="ARBA" id="ARBA00022989"/>
    </source>
</evidence>
<evidence type="ECO:0000256" key="1">
    <source>
        <dbReference type="ARBA" id="ARBA00004141"/>
    </source>
</evidence>
<protein>
    <submittedName>
        <fullName evidence="7">ABC transporter permease</fullName>
    </submittedName>
</protein>
<evidence type="ECO:0000256" key="4">
    <source>
        <dbReference type="ARBA" id="ARBA00023136"/>
    </source>
</evidence>
<gene>
    <name evidence="7" type="ORF">E6K79_08405</name>
</gene>
<keyword evidence="2 5" id="KW-0812">Transmembrane</keyword>
<keyword evidence="3 5" id="KW-1133">Transmembrane helix</keyword>
<feature type="transmembrane region" description="Helical" evidence="5">
    <location>
        <begin position="242"/>
        <end position="262"/>
    </location>
</feature>
<comment type="caution">
    <text evidence="7">The sequence shown here is derived from an EMBL/GenBank/DDBJ whole genome shotgun (WGS) entry which is preliminary data.</text>
</comment>
<sequence>MRRTWEVMRAAAWLGWQVEANWADPFLFVVYAIAKPLSTTLILFFMVRVVSQGHATAEAFLFLFIGNTFFLYVTEVLIGISWAVFRDREDYETLKYIYVAPLHLLPYLLGRGFTKMATATLGVAVALAFGGLVLRLPIGTPGTNWIELAGATLVGLVSVAWLGIILAGASLIVARHSINMNEGLSGLFYLLSGAVFSIDVLPRWVQPISLALPFTYWLELIRRILTGRPFAGPLRGVSDGGLWLILLGSTVALAGAAILWFLHCERVARARGLIDWKTNY</sequence>
<evidence type="ECO:0000313" key="7">
    <source>
        <dbReference type="EMBL" id="TMQ64000.1"/>
    </source>
</evidence>
<evidence type="ECO:0000259" key="6">
    <source>
        <dbReference type="Pfam" id="PF01061"/>
    </source>
</evidence>
<dbReference type="Proteomes" id="UP000317691">
    <property type="component" value="Unassembled WGS sequence"/>
</dbReference>
<feature type="transmembrane region" description="Helical" evidence="5">
    <location>
        <begin position="150"/>
        <end position="174"/>
    </location>
</feature>
<feature type="transmembrane region" description="Helical" evidence="5">
    <location>
        <begin position="59"/>
        <end position="84"/>
    </location>
</feature>
<dbReference type="EMBL" id="VBOZ01000028">
    <property type="protein sequence ID" value="TMQ64000.1"/>
    <property type="molecule type" value="Genomic_DNA"/>
</dbReference>
<dbReference type="InterPro" id="IPR013525">
    <property type="entry name" value="ABC2_TM"/>
</dbReference>
<evidence type="ECO:0000256" key="5">
    <source>
        <dbReference type="SAM" id="Phobius"/>
    </source>
</evidence>
<accession>A0A538TK60</accession>
<evidence type="ECO:0000256" key="2">
    <source>
        <dbReference type="ARBA" id="ARBA00022692"/>
    </source>
</evidence>
<dbReference type="PANTHER" id="PTHR43229">
    <property type="entry name" value="NODULATION PROTEIN J"/>
    <property type="match status" value="1"/>
</dbReference>
<feature type="transmembrane region" description="Helical" evidence="5">
    <location>
        <begin position="26"/>
        <end position="47"/>
    </location>
</feature>
<evidence type="ECO:0000313" key="8">
    <source>
        <dbReference type="Proteomes" id="UP000317691"/>
    </source>
</evidence>
<dbReference type="PANTHER" id="PTHR43229:SF6">
    <property type="entry name" value="ABC-TYPE MULTIDRUG TRANSPORT SYSTEM, PERMEASE COMPONENT"/>
    <property type="match status" value="1"/>
</dbReference>
<dbReference type="InterPro" id="IPR051784">
    <property type="entry name" value="Nod_factor_ABC_transporter"/>
</dbReference>
<name>A0A538TK60_UNCEI</name>
<dbReference type="AlphaFoldDB" id="A0A538TK60"/>
<dbReference type="GO" id="GO:0140359">
    <property type="term" value="F:ABC-type transporter activity"/>
    <property type="evidence" value="ECO:0007669"/>
    <property type="project" value="InterPro"/>
</dbReference>